<dbReference type="AlphaFoldDB" id="A0A4Z2J2Q1"/>
<sequence length="62" mass="6901">MALATLKQGKLARIVDHSKLFQQNLDDLSSRTLTLSFRVWGKKDVRAVKYCSNSGSDSSSLQ</sequence>
<reference evidence="1 2" key="1">
    <citation type="submission" date="2019-03" db="EMBL/GenBank/DDBJ databases">
        <title>First draft genome of Liparis tanakae, snailfish: a comprehensive survey of snailfish specific genes.</title>
        <authorList>
            <person name="Kim W."/>
            <person name="Song I."/>
            <person name="Jeong J.-H."/>
            <person name="Kim D."/>
            <person name="Kim S."/>
            <person name="Ryu S."/>
            <person name="Song J.Y."/>
            <person name="Lee S.K."/>
        </authorList>
    </citation>
    <scope>NUCLEOTIDE SEQUENCE [LARGE SCALE GENOMIC DNA]</scope>
    <source>
        <tissue evidence="1">Muscle</tissue>
    </source>
</reference>
<protein>
    <submittedName>
        <fullName evidence="1">Uncharacterized protein</fullName>
    </submittedName>
</protein>
<accession>A0A4Z2J2Q1</accession>
<proteinExistence type="predicted"/>
<organism evidence="1 2">
    <name type="scientific">Liparis tanakae</name>
    <name type="common">Tanaka's snailfish</name>
    <dbReference type="NCBI Taxonomy" id="230148"/>
    <lineage>
        <taxon>Eukaryota</taxon>
        <taxon>Metazoa</taxon>
        <taxon>Chordata</taxon>
        <taxon>Craniata</taxon>
        <taxon>Vertebrata</taxon>
        <taxon>Euteleostomi</taxon>
        <taxon>Actinopterygii</taxon>
        <taxon>Neopterygii</taxon>
        <taxon>Teleostei</taxon>
        <taxon>Neoteleostei</taxon>
        <taxon>Acanthomorphata</taxon>
        <taxon>Eupercaria</taxon>
        <taxon>Perciformes</taxon>
        <taxon>Cottioidei</taxon>
        <taxon>Cottales</taxon>
        <taxon>Liparidae</taxon>
        <taxon>Liparis</taxon>
    </lineage>
</organism>
<comment type="caution">
    <text evidence="1">The sequence shown here is derived from an EMBL/GenBank/DDBJ whole genome shotgun (WGS) entry which is preliminary data.</text>
</comment>
<gene>
    <name evidence="1" type="ORF">EYF80_005859</name>
</gene>
<name>A0A4Z2J2Q1_9TELE</name>
<evidence type="ECO:0000313" key="1">
    <source>
        <dbReference type="EMBL" id="TNN83988.1"/>
    </source>
</evidence>
<evidence type="ECO:0000313" key="2">
    <source>
        <dbReference type="Proteomes" id="UP000314294"/>
    </source>
</evidence>
<dbReference type="Proteomes" id="UP000314294">
    <property type="component" value="Unassembled WGS sequence"/>
</dbReference>
<keyword evidence="2" id="KW-1185">Reference proteome</keyword>
<dbReference type="EMBL" id="SRLO01000030">
    <property type="protein sequence ID" value="TNN83988.1"/>
    <property type="molecule type" value="Genomic_DNA"/>
</dbReference>